<organism evidence="2 3">
    <name type="scientific">Acanthoscelides obtectus</name>
    <name type="common">Bean weevil</name>
    <name type="synonym">Bruchus obtectus</name>
    <dbReference type="NCBI Taxonomy" id="200917"/>
    <lineage>
        <taxon>Eukaryota</taxon>
        <taxon>Metazoa</taxon>
        <taxon>Ecdysozoa</taxon>
        <taxon>Arthropoda</taxon>
        <taxon>Hexapoda</taxon>
        <taxon>Insecta</taxon>
        <taxon>Pterygota</taxon>
        <taxon>Neoptera</taxon>
        <taxon>Endopterygota</taxon>
        <taxon>Coleoptera</taxon>
        <taxon>Polyphaga</taxon>
        <taxon>Cucujiformia</taxon>
        <taxon>Chrysomeloidea</taxon>
        <taxon>Chrysomelidae</taxon>
        <taxon>Bruchinae</taxon>
        <taxon>Bruchini</taxon>
        <taxon>Acanthoscelides</taxon>
    </lineage>
</organism>
<gene>
    <name evidence="2" type="ORF">ACAOBT_LOCUS30518</name>
</gene>
<evidence type="ECO:0000256" key="1">
    <source>
        <dbReference type="SAM" id="Phobius"/>
    </source>
</evidence>
<dbReference type="OrthoDB" id="6737830at2759"/>
<comment type="caution">
    <text evidence="2">The sequence shown here is derived from an EMBL/GenBank/DDBJ whole genome shotgun (WGS) entry which is preliminary data.</text>
</comment>
<evidence type="ECO:0000313" key="3">
    <source>
        <dbReference type="Proteomes" id="UP001152888"/>
    </source>
</evidence>
<evidence type="ECO:0000313" key="2">
    <source>
        <dbReference type="EMBL" id="CAH2008942.1"/>
    </source>
</evidence>
<feature type="transmembrane region" description="Helical" evidence="1">
    <location>
        <begin position="65"/>
        <end position="83"/>
    </location>
</feature>
<dbReference type="EMBL" id="CAKOFQ010007841">
    <property type="protein sequence ID" value="CAH2008942.1"/>
    <property type="molecule type" value="Genomic_DNA"/>
</dbReference>
<sequence>MTGAVGTITAVIAGPPSAVGTVNCGTVNCSMVNSVDAGSTEHFLDPVDQAYHDSLQEERRRTGRYLAAGLVIFLVILGLYHAVRFGSTRLSALLGAALIMSMYLLWLLYASHRKKQVLRARELAIEQQVHEVLIHRAKSKEKIDKPKRKLRKHRPTVLRSYSIG</sequence>
<keyword evidence="1" id="KW-0472">Membrane</keyword>
<reference evidence="2" key="1">
    <citation type="submission" date="2022-03" db="EMBL/GenBank/DDBJ databases">
        <authorList>
            <person name="Sayadi A."/>
        </authorList>
    </citation>
    <scope>NUCLEOTIDE SEQUENCE</scope>
</reference>
<feature type="transmembrane region" description="Helical" evidence="1">
    <location>
        <begin position="89"/>
        <end position="109"/>
    </location>
</feature>
<accession>A0A9P0Q322</accession>
<keyword evidence="3" id="KW-1185">Reference proteome</keyword>
<name>A0A9P0Q322_ACAOB</name>
<keyword evidence="1" id="KW-0812">Transmembrane</keyword>
<dbReference type="Proteomes" id="UP001152888">
    <property type="component" value="Unassembled WGS sequence"/>
</dbReference>
<protein>
    <submittedName>
        <fullName evidence="2">Uncharacterized protein</fullName>
    </submittedName>
</protein>
<keyword evidence="1" id="KW-1133">Transmembrane helix</keyword>
<proteinExistence type="predicted"/>
<dbReference type="AlphaFoldDB" id="A0A9P0Q322"/>